<dbReference type="EMBL" id="KV745257">
    <property type="protein sequence ID" value="OCK75956.1"/>
    <property type="molecule type" value="Genomic_DNA"/>
</dbReference>
<dbReference type="Pfam" id="PF06985">
    <property type="entry name" value="HET"/>
    <property type="match status" value="1"/>
</dbReference>
<organism evidence="2 3">
    <name type="scientific">Lepidopterella palustris CBS 459.81</name>
    <dbReference type="NCBI Taxonomy" id="1314670"/>
    <lineage>
        <taxon>Eukaryota</taxon>
        <taxon>Fungi</taxon>
        <taxon>Dikarya</taxon>
        <taxon>Ascomycota</taxon>
        <taxon>Pezizomycotina</taxon>
        <taxon>Dothideomycetes</taxon>
        <taxon>Pleosporomycetidae</taxon>
        <taxon>Mytilinidiales</taxon>
        <taxon>Argynnaceae</taxon>
        <taxon>Lepidopterella</taxon>
    </lineage>
</organism>
<dbReference type="AlphaFoldDB" id="A0A8E2E2G3"/>
<feature type="domain" description="Heterokaryon incompatibility" evidence="1">
    <location>
        <begin position="45"/>
        <end position="132"/>
    </location>
</feature>
<keyword evidence="3" id="KW-1185">Reference proteome</keyword>
<reference evidence="2 3" key="1">
    <citation type="journal article" date="2016" name="Nat. Commun.">
        <title>Ectomycorrhizal ecology is imprinted in the genome of the dominant symbiotic fungus Cenococcum geophilum.</title>
        <authorList>
            <consortium name="DOE Joint Genome Institute"/>
            <person name="Peter M."/>
            <person name="Kohler A."/>
            <person name="Ohm R.A."/>
            <person name="Kuo A."/>
            <person name="Krutzmann J."/>
            <person name="Morin E."/>
            <person name="Arend M."/>
            <person name="Barry K.W."/>
            <person name="Binder M."/>
            <person name="Choi C."/>
            <person name="Clum A."/>
            <person name="Copeland A."/>
            <person name="Grisel N."/>
            <person name="Haridas S."/>
            <person name="Kipfer T."/>
            <person name="LaButti K."/>
            <person name="Lindquist E."/>
            <person name="Lipzen A."/>
            <person name="Maire R."/>
            <person name="Meier B."/>
            <person name="Mihaltcheva S."/>
            <person name="Molinier V."/>
            <person name="Murat C."/>
            <person name="Poggeler S."/>
            <person name="Quandt C.A."/>
            <person name="Sperisen C."/>
            <person name="Tritt A."/>
            <person name="Tisserant E."/>
            <person name="Crous P.W."/>
            <person name="Henrissat B."/>
            <person name="Nehls U."/>
            <person name="Egli S."/>
            <person name="Spatafora J.W."/>
            <person name="Grigoriev I.V."/>
            <person name="Martin F.M."/>
        </authorList>
    </citation>
    <scope>NUCLEOTIDE SEQUENCE [LARGE SCALE GENOMIC DNA]</scope>
    <source>
        <strain evidence="2 3">CBS 459.81</strain>
    </source>
</reference>
<name>A0A8E2E2G3_9PEZI</name>
<protein>
    <submittedName>
        <fullName evidence="2">HET-domain-containing protein</fullName>
    </submittedName>
</protein>
<evidence type="ECO:0000313" key="2">
    <source>
        <dbReference type="EMBL" id="OCK75956.1"/>
    </source>
</evidence>
<dbReference type="PANTHER" id="PTHR24148">
    <property type="entry name" value="ANKYRIN REPEAT DOMAIN-CONTAINING PROTEIN 39 HOMOLOG-RELATED"/>
    <property type="match status" value="1"/>
</dbReference>
<sequence>MPLTYTPLDPTRSEIRLLELLHPTTGTNPIRCRIHTVSLKDILRYNAVSYVWGDRSNPLKITVDDSEVLVTQNLFYALKSLVKYVQPLSELGDAFYLWVDAICIDQNNMEEKATQIPLMRDIYETAFAAFAFMG</sequence>
<accession>A0A8E2E2G3</accession>
<gene>
    <name evidence="2" type="ORF">K432DRAFT_307435</name>
</gene>
<evidence type="ECO:0000313" key="3">
    <source>
        <dbReference type="Proteomes" id="UP000250266"/>
    </source>
</evidence>
<dbReference type="Proteomes" id="UP000250266">
    <property type="component" value="Unassembled WGS sequence"/>
</dbReference>
<evidence type="ECO:0000259" key="1">
    <source>
        <dbReference type="Pfam" id="PF06985"/>
    </source>
</evidence>
<dbReference type="InterPro" id="IPR010730">
    <property type="entry name" value="HET"/>
</dbReference>
<dbReference type="OrthoDB" id="2157530at2759"/>
<dbReference type="InterPro" id="IPR052895">
    <property type="entry name" value="HetReg/Transcr_Mod"/>
</dbReference>
<proteinExistence type="predicted"/>
<dbReference type="PANTHER" id="PTHR24148:SF64">
    <property type="entry name" value="HETEROKARYON INCOMPATIBILITY DOMAIN-CONTAINING PROTEIN"/>
    <property type="match status" value="1"/>
</dbReference>
<feature type="non-terminal residue" evidence="2">
    <location>
        <position position="134"/>
    </location>
</feature>